<evidence type="ECO:0000256" key="1">
    <source>
        <dbReference type="SAM" id="SignalP"/>
    </source>
</evidence>
<keyword evidence="1" id="KW-0732">Signal</keyword>
<gene>
    <name evidence="2" type="ORF">G8S40_004590</name>
</gene>
<dbReference type="InterPro" id="IPR036937">
    <property type="entry name" value="Adhesion_dom_fimbrial_sf"/>
</dbReference>
<protein>
    <submittedName>
        <fullName evidence="2">Fimbrial protein</fullName>
    </submittedName>
</protein>
<evidence type="ECO:0000313" key="2">
    <source>
        <dbReference type="EMBL" id="HAG0930513.1"/>
    </source>
</evidence>
<reference evidence="2" key="2">
    <citation type="submission" date="2020-02" db="EMBL/GenBank/DDBJ databases">
        <authorList>
            <consortium name="NCBI Pathogen Detection Project"/>
        </authorList>
    </citation>
    <scope>NUCLEOTIDE SEQUENCE</scope>
    <source>
        <strain evidence="2">MA.CK_94/00004459</strain>
    </source>
</reference>
<dbReference type="Gene3D" id="2.60.40.1090">
    <property type="entry name" value="Fimbrial-type adhesion domain"/>
    <property type="match status" value="1"/>
</dbReference>
<name>A0A757W1G9_SALER</name>
<sequence length="354" mass="37837">MNRLLKGRGKILAALFMLSGAVSLPAWACQVTSGTIDMPGVNIRLSNIQQGATLYRGSHHINYTCNAPGADYSLQTNLAFTSAFYANIMNSDFGRSGLGVNIIIEEKDSPEVTITWAELKSHRAGDLFQFGKNRKGDTGVVPFEPVYLSAKITLVLFVDNKFNNTQNFMVNGMDALTVYNSSSPGITESGPKGNAKTGTFSVRILSNSLGKVIVTPLLVNLGNFYTSFKGTKRSAPFTVTAQQQEGVVAPFLMPLKIKFIPQDGLELTDNDTAMKLKNTGNASDNGLQLSIEDTATGDKISFNKDEGMGDISLGGSAASGSVPKTYVAVLSEVPGANVTTGRFEARSTVVVTYE</sequence>
<organism evidence="2">
    <name type="scientific">Salmonella enterica</name>
    <name type="common">Salmonella choleraesuis</name>
    <dbReference type="NCBI Taxonomy" id="28901"/>
    <lineage>
        <taxon>Bacteria</taxon>
        <taxon>Pseudomonadati</taxon>
        <taxon>Pseudomonadota</taxon>
        <taxon>Gammaproteobacteria</taxon>
        <taxon>Enterobacterales</taxon>
        <taxon>Enterobacteriaceae</taxon>
        <taxon>Salmonella</taxon>
    </lineage>
</organism>
<dbReference type="InterPro" id="IPR008966">
    <property type="entry name" value="Adhesion_dom_sf"/>
</dbReference>
<dbReference type="GO" id="GO:0009289">
    <property type="term" value="C:pilus"/>
    <property type="evidence" value="ECO:0007669"/>
    <property type="project" value="InterPro"/>
</dbReference>
<accession>A0A757W1G9</accession>
<feature type="chain" id="PRO_5028293563" evidence="1">
    <location>
        <begin position="29"/>
        <end position="354"/>
    </location>
</feature>
<dbReference type="GO" id="GO:0007155">
    <property type="term" value="P:cell adhesion"/>
    <property type="evidence" value="ECO:0007669"/>
    <property type="project" value="InterPro"/>
</dbReference>
<dbReference type="AlphaFoldDB" id="A0A757W1G9"/>
<feature type="signal peptide" evidence="1">
    <location>
        <begin position="1"/>
        <end position="28"/>
    </location>
</feature>
<reference evidence="2" key="1">
    <citation type="journal article" date="2018" name="Genome Biol.">
        <title>SKESA: strategic k-mer extension for scrupulous assemblies.</title>
        <authorList>
            <person name="Souvorov A."/>
            <person name="Agarwala R."/>
            <person name="Lipman D.J."/>
        </authorList>
    </citation>
    <scope>NUCLEOTIDE SEQUENCE</scope>
    <source>
        <strain evidence="2">MA.CK_94/00004459</strain>
    </source>
</reference>
<dbReference type="SUPFAM" id="SSF49401">
    <property type="entry name" value="Bacterial adhesins"/>
    <property type="match status" value="1"/>
</dbReference>
<dbReference type="EMBL" id="DAAXGR010000019">
    <property type="protein sequence ID" value="HAG0930513.1"/>
    <property type="molecule type" value="Genomic_DNA"/>
</dbReference>
<comment type="caution">
    <text evidence="2">The sequence shown here is derived from an EMBL/GenBank/DDBJ whole genome shotgun (WGS) entry which is preliminary data.</text>
</comment>
<proteinExistence type="predicted"/>